<dbReference type="InterPro" id="IPR018060">
    <property type="entry name" value="HTH_AraC"/>
</dbReference>
<reference evidence="6" key="1">
    <citation type="submission" date="2018-11" db="EMBL/GenBank/DDBJ databases">
        <title>Complete genome sequence of Paenibacillus sp. ML311-T8.</title>
        <authorList>
            <person name="Nam Y.-D."/>
            <person name="Kang J."/>
            <person name="Chung W.-H."/>
            <person name="Park Y.S."/>
        </authorList>
    </citation>
    <scope>NUCLEOTIDE SEQUENCE [LARGE SCALE GENOMIC DNA]</scope>
    <source>
        <strain evidence="6">ML311-T8</strain>
    </source>
</reference>
<organism evidence="5 6">
    <name type="scientific">Paenibacillus psychroresistens</name>
    <dbReference type="NCBI Taxonomy" id="1778678"/>
    <lineage>
        <taxon>Bacteria</taxon>
        <taxon>Bacillati</taxon>
        <taxon>Bacillota</taxon>
        <taxon>Bacilli</taxon>
        <taxon>Bacillales</taxon>
        <taxon>Paenibacillaceae</taxon>
        <taxon>Paenibacillus</taxon>
    </lineage>
</organism>
<dbReference type="InterPro" id="IPR020449">
    <property type="entry name" value="Tscrpt_reg_AraC-type_HTH"/>
</dbReference>
<dbReference type="Proteomes" id="UP000426246">
    <property type="component" value="Chromosome"/>
</dbReference>
<dbReference type="PROSITE" id="PS01124">
    <property type="entry name" value="HTH_ARAC_FAMILY_2"/>
    <property type="match status" value="1"/>
</dbReference>
<keyword evidence="3" id="KW-0804">Transcription</keyword>
<dbReference type="PANTHER" id="PTHR43280:SF28">
    <property type="entry name" value="HTH-TYPE TRANSCRIPTIONAL ACTIVATOR RHAS"/>
    <property type="match status" value="1"/>
</dbReference>
<evidence type="ECO:0000256" key="2">
    <source>
        <dbReference type="ARBA" id="ARBA00023125"/>
    </source>
</evidence>
<dbReference type="SMART" id="SM00342">
    <property type="entry name" value="HTH_ARAC"/>
    <property type="match status" value="1"/>
</dbReference>
<name>A0A6B8RG56_9BACL</name>
<evidence type="ECO:0000313" key="5">
    <source>
        <dbReference type="EMBL" id="QGQ94346.1"/>
    </source>
</evidence>
<dbReference type="AlphaFoldDB" id="A0A6B8RG56"/>
<evidence type="ECO:0000256" key="1">
    <source>
        <dbReference type="ARBA" id="ARBA00023015"/>
    </source>
</evidence>
<evidence type="ECO:0000313" key="6">
    <source>
        <dbReference type="Proteomes" id="UP000426246"/>
    </source>
</evidence>
<keyword evidence="2" id="KW-0238">DNA-binding</keyword>
<proteinExistence type="predicted"/>
<sequence>MGNYILGTIESAQTACKTFLKLPCSFIVGCEPCKWDHIGAKFERLNFILARGLGLGREILLTDSHRFSSPVIEKHLKVNEVSLLAQPLERKDRATFYGKFAELSASIQEKDNLRSGIALELFYALSSMFIIFLNRRGLLEEIAVKLNLNKLLTIQEHASWDEAAQFFRTLAEAIFEWADLENSQVSTDVVGRVNQYIQENIGGDLSLICLSEIVHLTPFYLSRLYKQQTGQSLTDYIMEEKLLKAKVLLLDTSKKIYQIGLELGFESAPYFNRLFKKMTHMTPQDFREAWGKTNG</sequence>
<evidence type="ECO:0000259" key="4">
    <source>
        <dbReference type="PROSITE" id="PS01124"/>
    </source>
</evidence>
<keyword evidence="1" id="KW-0805">Transcription regulation</keyword>
<keyword evidence="6" id="KW-1185">Reference proteome</keyword>
<dbReference type="InterPro" id="IPR009057">
    <property type="entry name" value="Homeodomain-like_sf"/>
</dbReference>
<dbReference type="EMBL" id="CP034235">
    <property type="protein sequence ID" value="QGQ94346.1"/>
    <property type="molecule type" value="Genomic_DNA"/>
</dbReference>
<feature type="domain" description="HTH araC/xylS-type" evidence="4">
    <location>
        <begin position="191"/>
        <end position="289"/>
    </location>
</feature>
<accession>A0A6B8RG56</accession>
<dbReference type="OrthoDB" id="2543932at2"/>
<dbReference type="Pfam" id="PF12833">
    <property type="entry name" value="HTH_18"/>
    <property type="match status" value="1"/>
</dbReference>
<dbReference type="GO" id="GO:0003700">
    <property type="term" value="F:DNA-binding transcription factor activity"/>
    <property type="evidence" value="ECO:0007669"/>
    <property type="project" value="InterPro"/>
</dbReference>
<dbReference type="GO" id="GO:0043565">
    <property type="term" value="F:sequence-specific DNA binding"/>
    <property type="evidence" value="ECO:0007669"/>
    <property type="project" value="InterPro"/>
</dbReference>
<gene>
    <name evidence="5" type="ORF">EHS13_05205</name>
</gene>
<evidence type="ECO:0000256" key="3">
    <source>
        <dbReference type="ARBA" id="ARBA00023163"/>
    </source>
</evidence>
<dbReference type="PANTHER" id="PTHR43280">
    <property type="entry name" value="ARAC-FAMILY TRANSCRIPTIONAL REGULATOR"/>
    <property type="match status" value="1"/>
</dbReference>
<dbReference type="Gene3D" id="1.10.10.60">
    <property type="entry name" value="Homeodomain-like"/>
    <property type="match status" value="2"/>
</dbReference>
<dbReference type="KEGG" id="ppsc:EHS13_05205"/>
<dbReference type="SUPFAM" id="SSF46689">
    <property type="entry name" value="Homeodomain-like"/>
    <property type="match status" value="2"/>
</dbReference>
<protein>
    <submittedName>
        <fullName evidence="5">AraC family transcriptional regulator</fullName>
    </submittedName>
</protein>
<dbReference type="PRINTS" id="PR00032">
    <property type="entry name" value="HTHARAC"/>
</dbReference>